<evidence type="ECO:0000256" key="10">
    <source>
        <dbReference type="ARBA" id="ARBA00022884"/>
    </source>
</evidence>
<dbReference type="CDD" id="cd05398">
    <property type="entry name" value="NT_ClassII-CCAase"/>
    <property type="match status" value="1"/>
</dbReference>
<accession>A0AB35C2B7</accession>
<dbReference type="RefSeq" id="WP_213404280.1">
    <property type="nucleotide sequence ID" value="NZ_JAGIBT010000011.1"/>
</dbReference>
<dbReference type="InterPro" id="IPR012006">
    <property type="entry name" value="CCA_bact"/>
</dbReference>
<dbReference type="SUPFAM" id="SSF81891">
    <property type="entry name" value="Poly A polymerase C-terminal region-like"/>
    <property type="match status" value="1"/>
</dbReference>
<dbReference type="InterPro" id="IPR050124">
    <property type="entry name" value="tRNA_CCA-adding_enzyme"/>
</dbReference>
<evidence type="ECO:0000256" key="9">
    <source>
        <dbReference type="ARBA" id="ARBA00022842"/>
    </source>
</evidence>
<keyword evidence="7" id="KW-0692">RNA repair</keyword>
<evidence type="ECO:0000256" key="6">
    <source>
        <dbReference type="ARBA" id="ARBA00022741"/>
    </source>
</evidence>
<evidence type="ECO:0000256" key="3">
    <source>
        <dbReference type="ARBA" id="ARBA00022694"/>
    </source>
</evidence>
<evidence type="ECO:0000256" key="5">
    <source>
        <dbReference type="ARBA" id="ARBA00022723"/>
    </source>
</evidence>
<dbReference type="InterPro" id="IPR002646">
    <property type="entry name" value="PolA_pol_head_dom"/>
</dbReference>
<dbReference type="GO" id="GO:0005524">
    <property type="term" value="F:ATP binding"/>
    <property type="evidence" value="ECO:0007669"/>
    <property type="project" value="UniProtKB-KW"/>
</dbReference>
<sequence>MSQQIYQVGGAVRDELLGKAVKDRDWVVVGATAEDLVAQGYQQVGKDFPVFLHPKTKEEYALARTERKQGHGYGGFAVFATPDVTLEEDLLRRDLTINAMAKDDAGNLYDPYGGHDDLNARILRHVSPAFEEDPLRVLRLARFYARFYEDGFTIASETAHLVHKMVESGELDHLVAERIWLETHKALSDVNAAHYFKALYDLGALKVVFPALQPYFDEHKTAVEAMFAALRMSIEAEQGMHIRVALLLSIFKTMAEVKQFAARYRLSAQEKVAAEKLHAWKDWPTRDLSVAQTWLDLLLGLDAFRKPDQLHDYLASMAIFSELYGDQSAFNEWSKQLLSIYDALSQVDVKPLIENVLPKEIPQKIAAHRLMIINKMIKF</sequence>
<protein>
    <submittedName>
        <fullName evidence="14">CCA tRNA nucleotidyltransferase</fullName>
    </submittedName>
</protein>
<keyword evidence="2 11" id="KW-0808">Transferase</keyword>
<keyword evidence="6" id="KW-0547">Nucleotide-binding</keyword>
<dbReference type="Pfam" id="PF01743">
    <property type="entry name" value="PolyA_pol"/>
    <property type="match status" value="1"/>
</dbReference>
<keyword evidence="10 11" id="KW-0694">RNA-binding</keyword>
<dbReference type="EMBL" id="JAGIBU010000011">
    <property type="protein sequence ID" value="MBS7825372.1"/>
    <property type="molecule type" value="Genomic_DNA"/>
</dbReference>
<dbReference type="SUPFAM" id="SSF81301">
    <property type="entry name" value="Nucleotidyltransferase"/>
    <property type="match status" value="1"/>
</dbReference>
<keyword evidence="3" id="KW-0819">tRNA processing</keyword>
<dbReference type="PANTHER" id="PTHR47545">
    <property type="entry name" value="MULTIFUNCTIONAL CCA PROTEIN"/>
    <property type="match status" value="1"/>
</dbReference>
<dbReference type="PIRSF" id="PIRSF000813">
    <property type="entry name" value="CCA_bact"/>
    <property type="match status" value="1"/>
</dbReference>
<evidence type="ECO:0000256" key="2">
    <source>
        <dbReference type="ARBA" id="ARBA00022679"/>
    </source>
</evidence>
<feature type="domain" description="tRNA nucleotidyltransferase/poly(A) polymerase RNA and SrmB- binding" evidence="13">
    <location>
        <begin position="151"/>
        <end position="214"/>
    </location>
</feature>
<keyword evidence="8" id="KW-0067">ATP-binding</keyword>
<evidence type="ECO:0000256" key="7">
    <source>
        <dbReference type="ARBA" id="ARBA00022800"/>
    </source>
</evidence>
<dbReference type="InterPro" id="IPR032828">
    <property type="entry name" value="PolyA_RNA-bd"/>
</dbReference>
<dbReference type="Gene3D" id="1.10.3090.10">
    <property type="entry name" value="cca-adding enzyme, domain 2"/>
    <property type="match status" value="1"/>
</dbReference>
<evidence type="ECO:0000259" key="13">
    <source>
        <dbReference type="Pfam" id="PF12627"/>
    </source>
</evidence>
<keyword evidence="5" id="KW-0479">Metal-binding</keyword>
<reference evidence="14" key="1">
    <citation type="submission" date="2021-03" db="EMBL/GenBank/DDBJ databases">
        <title>Identification and antibiotic profiling of Wohlfahrtiimonas chitiniclastica, an underestimated human pathogen.</title>
        <authorList>
            <person name="Kopf A."/>
            <person name="Bunk B."/>
            <person name="Coldewey S."/>
            <person name="Gunzer F."/>
            <person name="Riedel T."/>
            <person name="Schroettner P."/>
        </authorList>
    </citation>
    <scope>NUCLEOTIDE SEQUENCE</scope>
    <source>
        <strain evidence="14">DSM 100917</strain>
    </source>
</reference>
<feature type="domain" description="Poly A polymerase head" evidence="12">
    <location>
        <begin position="5"/>
        <end position="124"/>
    </location>
</feature>
<dbReference type="Gene3D" id="3.30.460.10">
    <property type="entry name" value="Beta Polymerase, domain 2"/>
    <property type="match status" value="1"/>
</dbReference>
<comment type="similarity">
    <text evidence="11">Belongs to the tRNA nucleotidyltransferase/poly(A) polymerase family.</text>
</comment>
<dbReference type="GO" id="GO:0046872">
    <property type="term" value="F:metal ion binding"/>
    <property type="evidence" value="ECO:0007669"/>
    <property type="project" value="UniProtKB-KW"/>
</dbReference>
<dbReference type="Pfam" id="PF12627">
    <property type="entry name" value="PolyA_pol_RNAbd"/>
    <property type="match status" value="1"/>
</dbReference>
<dbReference type="GO" id="GO:0003723">
    <property type="term" value="F:RNA binding"/>
    <property type="evidence" value="ECO:0007669"/>
    <property type="project" value="UniProtKB-KW"/>
</dbReference>
<dbReference type="GO" id="GO:0042245">
    <property type="term" value="P:RNA repair"/>
    <property type="evidence" value="ECO:0007669"/>
    <property type="project" value="UniProtKB-KW"/>
</dbReference>
<evidence type="ECO:0000256" key="4">
    <source>
        <dbReference type="ARBA" id="ARBA00022695"/>
    </source>
</evidence>
<comment type="caution">
    <text evidence="14">The sequence shown here is derived from an EMBL/GenBank/DDBJ whole genome shotgun (WGS) entry which is preliminary data.</text>
</comment>
<proteinExistence type="inferred from homology"/>
<evidence type="ECO:0000256" key="8">
    <source>
        <dbReference type="ARBA" id="ARBA00022840"/>
    </source>
</evidence>
<gene>
    <name evidence="14" type="ORF">J7561_09175</name>
</gene>
<evidence type="ECO:0000313" key="15">
    <source>
        <dbReference type="Proteomes" id="UP000680020"/>
    </source>
</evidence>
<evidence type="ECO:0000313" key="14">
    <source>
        <dbReference type="EMBL" id="MBS7825372.1"/>
    </source>
</evidence>
<name>A0AB35C2B7_9GAMM</name>
<evidence type="ECO:0000256" key="1">
    <source>
        <dbReference type="ARBA" id="ARBA00001946"/>
    </source>
</evidence>
<organism evidence="14 15">
    <name type="scientific">Wohlfahrtiimonas chitiniclastica</name>
    <dbReference type="NCBI Taxonomy" id="400946"/>
    <lineage>
        <taxon>Bacteria</taxon>
        <taxon>Pseudomonadati</taxon>
        <taxon>Pseudomonadota</taxon>
        <taxon>Gammaproteobacteria</taxon>
        <taxon>Cardiobacteriales</taxon>
        <taxon>Ignatzschineriaceae</taxon>
        <taxon>Wohlfahrtiimonas</taxon>
    </lineage>
</organism>
<evidence type="ECO:0000256" key="11">
    <source>
        <dbReference type="RuleBase" id="RU003953"/>
    </source>
</evidence>
<comment type="cofactor">
    <cofactor evidence="1">
        <name>Mg(2+)</name>
        <dbReference type="ChEBI" id="CHEBI:18420"/>
    </cofactor>
</comment>
<dbReference type="InterPro" id="IPR043519">
    <property type="entry name" value="NT_sf"/>
</dbReference>
<keyword evidence="9" id="KW-0460">Magnesium</keyword>
<evidence type="ECO:0000259" key="12">
    <source>
        <dbReference type="Pfam" id="PF01743"/>
    </source>
</evidence>
<dbReference type="GO" id="GO:0001680">
    <property type="term" value="P:tRNA 3'-terminal CCA addition"/>
    <property type="evidence" value="ECO:0007669"/>
    <property type="project" value="InterPro"/>
</dbReference>
<dbReference type="Proteomes" id="UP000680020">
    <property type="component" value="Unassembled WGS sequence"/>
</dbReference>
<keyword evidence="4" id="KW-0548">Nucleotidyltransferase</keyword>
<dbReference type="GO" id="GO:0004810">
    <property type="term" value="F:CCA tRNA nucleotidyltransferase activity"/>
    <property type="evidence" value="ECO:0007669"/>
    <property type="project" value="InterPro"/>
</dbReference>
<dbReference type="AlphaFoldDB" id="A0AB35C2B7"/>
<dbReference type="PANTHER" id="PTHR47545:SF1">
    <property type="entry name" value="MULTIFUNCTIONAL CCA PROTEIN"/>
    <property type="match status" value="1"/>
</dbReference>